<evidence type="ECO:0000313" key="6">
    <source>
        <dbReference type="EMBL" id="KAK3908621.1"/>
    </source>
</evidence>
<keyword evidence="4" id="KW-1133">Transmembrane helix</keyword>
<dbReference type="GO" id="GO:0005030">
    <property type="term" value="F:neurotrophin receptor activity"/>
    <property type="evidence" value="ECO:0007669"/>
    <property type="project" value="TreeGrafter"/>
</dbReference>
<dbReference type="PANTHER" id="PTHR24416">
    <property type="entry name" value="TYROSINE-PROTEIN KINASE RECEPTOR"/>
    <property type="match status" value="1"/>
</dbReference>
<feature type="transmembrane region" description="Helical" evidence="4">
    <location>
        <begin position="139"/>
        <end position="159"/>
    </location>
</feature>
<dbReference type="PANTHER" id="PTHR24416:SF619">
    <property type="entry name" value="TYROSINE-PROTEIN KINASE TRANSMEMBRANE RECEPTOR ROR-LIKE PROTEIN"/>
    <property type="match status" value="1"/>
</dbReference>
<feature type="domain" description="Protein kinase" evidence="5">
    <location>
        <begin position="227"/>
        <end position="383"/>
    </location>
</feature>
<dbReference type="InterPro" id="IPR000719">
    <property type="entry name" value="Prot_kinase_dom"/>
</dbReference>
<reference evidence="6" key="1">
    <citation type="submission" date="2021-07" db="EMBL/GenBank/DDBJ databases">
        <authorList>
            <person name="Catto M.A."/>
            <person name="Jacobson A."/>
            <person name="Kennedy G."/>
            <person name="Labadie P."/>
            <person name="Hunt B.G."/>
            <person name="Srinivasan R."/>
        </authorList>
    </citation>
    <scope>NUCLEOTIDE SEQUENCE</scope>
    <source>
        <strain evidence="6">PL_HMW_Pooled</strain>
        <tissue evidence="6">Head</tissue>
    </source>
</reference>
<keyword evidence="4" id="KW-0472">Membrane</keyword>
<keyword evidence="6" id="KW-0675">Receptor</keyword>
<dbReference type="GO" id="GO:0043121">
    <property type="term" value="F:neurotrophin binding"/>
    <property type="evidence" value="ECO:0007669"/>
    <property type="project" value="TreeGrafter"/>
</dbReference>
<dbReference type="Gene3D" id="3.30.200.20">
    <property type="entry name" value="Phosphorylase Kinase, domain 1"/>
    <property type="match status" value="1"/>
</dbReference>
<gene>
    <name evidence="6" type="ORF">KUF71_018970</name>
</gene>
<dbReference type="GO" id="GO:0005886">
    <property type="term" value="C:plasma membrane"/>
    <property type="evidence" value="ECO:0007669"/>
    <property type="project" value="TreeGrafter"/>
</dbReference>
<evidence type="ECO:0000256" key="4">
    <source>
        <dbReference type="SAM" id="Phobius"/>
    </source>
</evidence>
<dbReference type="InterPro" id="IPR017441">
    <property type="entry name" value="Protein_kinase_ATP_BS"/>
</dbReference>
<keyword evidence="7" id="KW-1185">Reference proteome</keyword>
<evidence type="ECO:0000313" key="7">
    <source>
        <dbReference type="Proteomes" id="UP001219518"/>
    </source>
</evidence>
<organism evidence="6 7">
    <name type="scientific">Frankliniella fusca</name>
    <dbReference type="NCBI Taxonomy" id="407009"/>
    <lineage>
        <taxon>Eukaryota</taxon>
        <taxon>Metazoa</taxon>
        <taxon>Ecdysozoa</taxon>
        <taxon>Arthropoda</taxon>
        <taxon>Hexapoda</taxon>
        <taxon>Insecta</taxon>
        <taxon>Pterygota</taxon>
        <taxon>Neoptera</taxon>
        <taxon>Paraneoptera</taxon>
        <taxon>Thysanoptera</taxon>
        <taxon>Terebrantia</taxon>
        <taxon>Thripoidea</taxon>
        <taxon>Thripidae</taxon>
        <taxon>Frankliniella</taxon>
    </lineage>
</organism>
<dbReference type="InterPro" id="IPR050122">
    <property type="entry name" value="RTK"/>
</dbReference>
<dbReference type="Pfam" id="PF07714">
    <property type="entry name" value="PK_Tyr_Ser-Thr"/>
    <property type="match status" value="1"/>
</dbReference>
<feature type="region of interest" description="Disordered" evidence="3">
    <location>
        <begin position="80"/>
        <end position="129"/>
    </location>
</feature>
<dbReference type="GO" id="GO:0043235">
    <property type="term" value="C:receptor complex"/>
    <property type="evidence" value="ECO:0007669"/>
    <property type="project" value="TreeGrafter"/>
</dbReference>
<dbReference type="GO" id="GO:1990090">
    <property type="term" value="P:cellular response to nerve growth factor stimulus"/>
    <property type="evidence" value="ECO:0007669"/>
    <property type="project" value="TreeGrafter"/>
</dbReference>
<dbReference type="AlphaFoldDB" id="A0AAE1GSN7"/>
<dbReference type="GO" id="GO:0010976">
    <property type="term" value="P:positive regulation of neuron projection development"/>
    <property type="evidence" value="ECO:0007669"/>
    <property type="project" value="TreeGrafter"/>
</dbReference>
<comment type="caution">
    <text evidence="6">The sequence shown here is derived from an EMBL/GenBank/DDBJ whole genome shotgun (WGS) entry which is preliminary data.</text>
</comment>
<dbReference type="InterPro" id="IPR001245">
    <property type="entry name" value="Ser-Thr/Tyr_kinase_cat_dom"/>
</dbReference>
<feature type="binding site" evidence="2">
    <location>
        <position position="259"/>
    </location>
    <ligand>
        <name>ATP</name>
        <dbReference type="ChEBI" id="CHEBI:30616"/>
    </ligand>
</feature>
<accession>A0AAE1GSN7</accession>
<keyword evidence="4 6" id="KW-0812">Transmembrane</keyword>
<dbReference type="PROSITE" id="PS50011">
    <property type="entry name" value="PROTEIN_KINASE_DOM"/>
    <property type="match status" value="1"/>
</dbReference>
<dbReference type="EMBL" id="JAHWGI010000069">
    <property type="protein sequence ID" value="KAK3908621.1"/>
    <property type="molecule type" value="Genomic_DNA"/>
</dbReference>
<evidence type="ECO:0000256" key="1">
    <source>
        <dbReference type="ARBA" id="ARBA00004167"/>
    </source>
</evidence>
<sequence>MLPTYPRGRCSNDVCGRDLACKPYTRDKARALHKCVCPHDESLPDKDMRCRQSNRVVVTDHEPGTPIHLNLPGSHLHALGLTPTLTPAPALGLGPGPGPGPGPSPYPAFQPAPRPPPPSMTTRDPSVGPVKAKGMATHWGVGVGVFAAAVLVAVAVLWYSQRRSGRGLKSQTPRSLSKGPLGSDMFLPNPQYALGVTGLGLGGLGGDALRGQGGGGRCVSLIGHRALELQESIGEGCFGKVYRGELRASDGVAQTVAVKVLKESASSEAEQDFMREVEVMSAFQHPHILQLIGEKLDDDDLDLPRPPGFLPVDLPPLSSLSLSVWYGAAVPDGALGDLDGEVGVDGVLGCGPGPEDQLLDPDNYLLPRAPDPNRVPYLEPIAD</sequence>
<dbReference type="GO" id="GO:0007169">
    <property type="term" value="P:cell surface receptor protein tyrosine kinase signaling pathway"/>
    <property type="evidence" value="ECO:0007669"/>
    <property type="project" value="TreeGrafter"/>
</dbReference>
<reference evidence="6" key="2">
    <citation type="journal article" date="2023" name="BMC Genomics">
        <title>Pest status, molecular evolution, and epigenetic factors derived from the genome assembly of Frankliniella fusca, a thysanopteran phytovirus vector.</title>
        <authorList>
            <person name="Catto M.A."/>
            <person name="Labadie P.E."/>
            <person name="Jacobson A.L."/>
            <person name="Kennedy G.G."/>
            <person name="Srinivasan R."/>
            <person name="Hunt B.G."/>
        </authorList>
    </citation>
    <scope>NUCLEOTIDE SEQUENCE</scope>
    <source>
        <strain evidence="6">PL_HMW_Pooled</strain>
    </source>
</reference>
<keyword evidence="6" id="KW-0808">Transferase</keyword>
<dbReference type="GO" id="GO:0051897">
    <property type="term" value="P:positive regulation of phosphatidylinositol 3-kinase/protein kinase B signal transduction"/>
    <property type="evidence" value="ECO:0007669"/>
    <property type="project" value="TreeGrafter"/>
</dbReference>
<dbReference type="GO" id="GO:0004714">
    <property type="term" value="F:transmembrane receptor protein tyrosine kinase activity"/>
    <property type="evidence" value="ECO:0007669"/>
    <property type="project" value="TreeGrafter"/>
</dbReference>
<keyword evidence="2" id="KW-0547">Nucleotide-binding</keyword>
<evidence type="ECO:0000256" key="2">
    <source>
        <dbReference type="PROSITE-ProRule" id="PRU10141"/>
    </source>
</evidence>
<dbReference type="InterPro" id="IPR020635">
    <property type="entry name" value="Tyr_kinase_cat_dom"/>
</dbReference>
<feature type="compositionally biased region" description="Pro residues" evidence="3">
    <location>
        <begin position="96"/>
        <end position="119"/>
    </location>
</feature>
<dbReference type="PROSITE" id="PS00107">
    <property type="entry name" value="PROTEIN_KINASE_ATP"/>
    <property type="match status" value="1"/>
</dbReference>
<dbReference type="Proteomes" id="UP001219518">
    <property type="component" value="Unassembled WGS sequence"/>
</dbReference>
<feature type="compositionally biased region" description="Low complexity" evidence="3">
    <location>
        <begin position="80"/>
        <end position="92"/>
    </location>
</feature>
<protein>
    <submittedName>
        <fullName evidence="6">Tyrosine-protein kinase transmembrane receptor Ror</fullName>
    </submittedName>
</protein>
<keyword evidence="6" id="KW-0418">Kinase</keyword>
<name>A0AAE1GSN7_9NEOP</name>
<dbReference type="GO" id="GO:0030424">
    <property type="term" value="C:axon"/>
    <property type="evidence" value="ECO:0007669"/>
    <property type="project" value="TreeGrafter"/>
</dbReference>
<evidence type="ECO:0000256" key="3">
    <source>
        <dbReference type="SAM" id="MobiDB-lite"/>
    </source>
</evidence>
<dbReference type="SUPFAM" id="SSF56112">
    <property type="entry name" value="Protein kinase-like (PK-like)"/>
    <property type="match status" value="1"/>
</dbReference>
<dbReference type="SMART" id="SM00219">
    <property type="entry name" value="TyrKc"/>
    <property type="match status" value="1"/>
</dbReference>
<dbReference type="InterPro" id="IPR011009">
    <property type="entry name" value="Kinase-like_dom_sf"/>
</dbReference>
<proteinExistence type="predicted"/>
<evidence type="ECO:0000259" key="5">
    <source>
        <dbReference type="PROSITE" id="PS50011"/>
    </source>
</evidence>
<comment type="subcellular location">
    <subcellularLocation>
        <location evidence="1">Membrane</location>
        <topology evidence="1">Single-pass membrane protein</topology>
    </subcellularLocation>
</comment>
<dbReference type="GO" id="GO:0005524">
    <property type="term" value="F:ATP binding"/>
    <property type="evidence" value="ECO:0007669"/>
    <property type="project" value="UniProtKB-UniRule"/>
</dbReference>
<keyword evidence="2" id="KW-0067">ATP-binding</keyword>